<name>A0A9X2U8R8_9BACT</name>
<accession>A0A9X2U8R8</accession>
<comment type="caution">
    <text evidence="1">The sequence shown here is derived from an EMBL/GenBank/DDBJ whole genome shotgun (WGS) entry which is preliminary data.</text>
</comment>
<dbReference type="RefSeq" id="WP_259079264.1">
    <property type="nucleotide sequence ID" value="NZ_CALTSI010000027.1"/>
</dbReference>
<reference evidence="1" key="1">
    <citation type="submission" date="2022-08" db="EMBL/GenBank/DDBJ databases">
        <title>Genomic Encyclopedia of Type Strains, Phase V (KMG-V): Genome sequencing to study the core and pangenomes of soil and plant-associated prokaryotes.</title>
        <authorList>
            <person name="Whitman W."/>
        </authorList>
    </citation>
    <scope>NUCLEOTIDE SEQUENCE</scope>
    <source>
        <strain evidence="1">SP2017</strain>
    </source>
</reference>
<evidence type="ECO:0000313" key="2">
    <source>
        <dbReference type="Proteomes" id="UP001155010"/>
    </source>
</evidence>
<evidence type="ECO:0000313" key="1">
    <source>
        <dbReference type="EMBL" id="MCS3951962.1"/>
    </source>
</evidence>
<organism evidence="1 2">
    <name type="scientific">Salinibacter ruber</name>
    <dbReference type="NCBI Taxonomy" id="146919"/>
    <lineage>
        <taxon>Bacteria</taxon>
        <taxon>Pseudomonadati</taxon>
        <taxon>Rhodothermota</taxon>
        <taxon>Rhodothermia</taxon>
        <taxon>Rhodothermales</taxon>
        <taxon>Salinibacteraceae</taxon>
        <taxon>Salinibacter</taxon>
    </lineage>
</organism>
<dbReference type="EMBL" id="JANUBB010000007">
    <property type="protein sequence ID" value="MCS3951962.1"/>
    <property type="molecule type" value="Genomic_DNA"/>
</dbReference>
<sequence length="41" mass="4409">MQGPCPEAVDDTGTSHLYICGVSEMVVEPKELLSDLKETEG</sequence>
<proteinExistence type="predicted"/>
<dbReference type="Proteomes" id="UP001155010">
    <property type="component" value="Unassembled WGS sequence"/>
</dbReference>
<dbReference type="AlphaFoldDB" id="A0A9X2U8R8"/>
<gene>
    <name evidence="1" type="ORF">GGP83_001918</name>
</gene>
<protein>
    <submittedName>
        <fullName evidence="1">Uncharacterized protein</fullName>
    </submittedName>
</protein>